<dbReference type="GO" id="GO:0019288">
    <property type="term" value="P:isopentenyl diphosphate biosynthetic process, methylerythritol 4-phosphate pathway"/>
    <property type="evidence" value="ECO:0007669"/>
    <property type="project" value="UniProtKB-UniRule"/>
</dbReference>
<comment type="pathway">
    <text evidence="3">Isoprenoid biosynthesis; isopentenyl diphosphate biosynthesis via DXP pathway; isopentenyl diphosphate from 1-deoxy-D-xylulose 5-phosphate: step 2/6.</text>
</comment>
<evidence type="ECO:0000313" key="5">
    <source>
        <dbReference type="Proteomes" id="UP000494115"/>
    </source>
</evidence>
<organism evidence="4 5">
    <name type="scientific">Pararobbsia alpina</name>
    <dbReference type="NCBI Taxonomy" id="621374"/>
    <lineage>
        <taxon>Bacteria</taxon>
        <taxon>Pseudomonadati</taxon>
        <taxon>Pseudomonadota</taxon>
        <taxon>Betaproteobacteria</taxon>
        <taxon>Burkholderiales</taxon>
        <taxon>Burkholderiaceae</taxon>
        <taxon>Pararobbsia</taxon>
    </lineage>
</organism>
<dbReference type="GO" id="GO:0050518">
    <property type="term" value="F:2-C-methyl-D-erythritol 4-phosphate cytidylyltransferase activity"/>
    <property type="evidence" value="ECO:0007669"/>
    <property type="project" value="UniProtKB-UniRule"/>
</dbReference>
<proteinExistence type="inferred from homology"/>
<dbReference type="EC" id="2.7.7.60" evidence="3"/>
<dbReference type="NCBIfam" id="TIGR00453">
    <property type="entry name" value="ispD"/>
    <property type="match status" value="1"/>
</dbReference>
<dbReference type="Gene3D" id="3.90.550.10">
    <property type="entry name" value="Spore Coat Polysaccharide Biosynthesis Protein SpsA, Chain A"/>
    <property type="match status" value="1"/>
</dbReference>
<dbReference type="Proteomes" id="UP000494115">
    <property type="component" value="Unassembled WGS sequence"/>
</dbReference>
<comment type="function">
    <text evidence="3">Catalyzes the formation of 4-diphosphocytidyl-2-C-methyl-D-erythritol from CTP and 2-C-methyl-D-erythritol 4-phosphate (MEP).</text>
</comment>
<name>A0A6S7BGR3_9BURK</name>
<evidence type="ECO:0000256" key="1">
    <source>
        <dbReference type="ARBA" id="ARBA00022679"/>
    </source>
</evidence>
<feature type="site" description="Transition state stabilizer" evidence="3">
    <location>
        <position position="64"/>
    </location>
</feature>
<dbReference type="PANTHER" id="PTHR32125:SF4">
    <property type="entry name" value="2-C-METHYL-D-ERYTHRITOL 4-PHOSPHATE CYTIDYLYLTRANSFERASE, CHLOROPLASTIC"/>
    <property type="match status" value="1"/>
</dbReference>
<dbReference type="PANTHER" id="PTHR32125">
    <property type="entry name" value="2-C-METHYL-D-ERYTHRITOL 4-PHOSPHATE CYTIDYLYLTRANSFERASE, CHLOROPLASTIC"/>
    <property type="match status" value="1"/>
</dbReference>
<dbReference type="Pfam" id="PF01128">
    <property type="entry name" value="IspD"/>
    <property type="match status" value="1"/>
</dbReference>
<evidence type="ECO:0000313" key="4">
    <source>
        <dbReference type="EMBL" id="CAB3798159.1"/>
    </source>
</evidence>
<dbReference type="FunFam" id="3.90.550.10:FF:000003">
    <property type="entry name" value="2-C-methyl-D-erythritol 4-phosphate cytidylyltransferase"/>
    <property type="match status" value="1"/>
</dbReference>
<evidence type="ECO:0000256" key="2">
    <source>
        <dbReference type="ARBA" id="ARBA00022695"/>
    </source>
</evidence>
<dbReference type="InterPro" id="IPR050088">
    <property type="entry name" value="IspD/TarI_cytidylyltransf_bact"/>
</dbReference>
<keyword evidence="5" id="KW-1185">Reference proteome</keyword>
<dbReference type="AlphaFoldDB" id="A0A6S7BGR3"/>
<keyword evidence="3" id="KW-0414">Isoprene biosynthesis</keyword>
<dbReference type="InterPro" id="IPR029044">
    <property type="entry name" value="Nucleotide-diphossugar_trans"/>
</dbReference>
<keyword evidence="2 3" id="KW-0548">Nucleotidyltransferase</keyword>
<keyword evidence="1 3" id="KW-0808">Transferase</keyword>
<gene>
    <name evidence="3 4" type="primary">ispD</name>
    <name evidence="4" type="ORF">LMG28138_04403</name>
</gene>
<feature type="site" description="Positions MEP for the nucleophilic attack" evidence="3">
    <location>
        <position position="264"/>
    </location>
</feature>
<dbReference type="InterPro" id="IPR034683">
    <property type="entry name" value="IspD/TarI"/>
</dbReference>
<dbReference type="HAMAP" id="MF_00108">
    <property type="entry name" value="IspD"/>
    <property type="match status" value="1"/>
</dbReference>
<protein>
    <recommendedName>
        <fullName evidence="3">2-C-methyl-D-erythritol 4-phosphate cytidylyltransferase</fullName>
        <ecNumber evidence="3">2.7.7.60</ecNumber>
    </recommendedName>
    <alternativeName>
        <fullName evidence="3">4-diphosphocytidyl-2C-methyl-D-erythritol synthase</fullName>
    </alternativeName>
    <alternativeName>
        <fullName evidence="3">MEP cytidylyltransferase</fullName>
        <shortName evidence="3">MCT</shortName>
    </alternativeName>
</protein>
<comment type="catalytic activity">
    <reaction evidence="3">
        <text>2-C-methyl-D-erythritol 4-phosphate + CTP + H(+) = 4-CDP-2-C-methyl-D-erythritol + diphosphate</text>
        <dbReference type="Rhea" id="RHEA:13429"/>
        <dbReference type="ChEBI" id="CHEBI:15378"/>
        <dbReference type="ChEBI" id="CHEBI:33019"/>
        <dbReference type="ChEBI" id="CHEBI:37563"/>
        <dbReference type="ChEBI" id="CHEBI:57823"/>
        <dbReference type="ChEBI" id="CHEBI:58262"/>
        <dbReference type="EC" id="2.7.7.60"/>
    </reaction>
</comment>
<feature type="site" description="Positions MEP for the nucleophilic attack" evidence="3">
    <location>
        <position position="208"/>
    </location>
</feature>
<accession>A0A6S7BGR3</accession>
<dbReference type="InterPro" id="IPR001228">
    <property type="entry name" value="IspD"/>
</dbReference>
<reference evidence="4 5" key="1">
    <citation type="submission" date="2020-04" db="EMBL/GenBank/DDBJ databases">
        <authorList>
            <person name="De Canck E."/>
        </authorList>
    </citation>
    <scope>NUCLEOTIDE SEQUENCE [LARGE SCALE GENOMIC DNA]</scope>
    <source>
        <strain evidence="4 5">LMG 28138</strain>
    </source>
</reference>
<evidence type="ECO:0000256" key="3">
    <source>
        <dbReference type="HAMAP-Rule" id="MF_00108"/>
    </source>
</evidence>
<feature type="site" description="Transition state stabilizer" evidence="3">
    <location>
        <position position="71"/>
    </location>
</feature>
<comment type="similarity">
    <text evidence="3">Belongs to the IspD/TarI cytidylyltransferase family. IspD subfamily.</text>
</comment>
<dbReference type="SUPFAM" id="SSF53448">
    <property type="entry name" value="Nucleotide-diphospho-sugar transferases"/>
    <property type="match status" value="1"/>
</dbReference>
<dbReference type="CDD" id="cd02516">
    <property type="entry name" value="CDP-ME_synthetase"/>
    <property type="match status" value="1"/>
</dbReference>
<dbReference type="UniPathway" id="UPA00056">
    <property type="reaction ID" value="UER00093"/>
</dbReference>
<sequence>MRGSQSTANPAPMQQIEHAGRECCIQARRYYRIRSFLRLAVFRVNPRQTDRLYALIPSAGVGARAGANMPKQYREIGGRSLLHYTLAAFDACEELEQTLLVLSADDRYFDGLNFDKLRFAARRCGGPTRHASVLNGLIALGEFGASDHDWALVHDAARPGITPALIRQLIDAVRDDDVGGIIAMPLADTLKRASPDPELARIGHTEPRDGLWLAQTPQMFRIGLLRDALLRAQQEGFAVTDEASAVERLGYQPRLVPGNLRNFKVTYPEDFAMAESILLKKGHSI</sequence>
<dbReference type="EMBL" id="CADIKM010000028">
    <property type="protein sequence ID" value="CAB3798159.1"/>
    <property type="molecule type" value="Genomic_DNA"/>
</dbReference>